<dbReference type="GO" id="GO:0045893">
    <property type="term" value="P:positive regulation of DNA-templated transcription"/>
    <property type="evidence" value="ECO:0007669"/>
    <property type="project" value="UniProtKB-ARBA"/>
</dbReference>
<keyword evidence="4" id="KW-0238">DNA-binding</keyword>
<dbReference type="OrthoDB" id="10055441at2759"/>
<evidence type="ECO:0000256" key="1">
    <source>
        <dbReference type="ARBA" id="ARBA00004123"/>
    </source>
</evidence>
<dbReference type="GO" id="GO:0005634">
    <property type="term" value="C:nucleus"/>
    <property type="evidence" value="ECO:0007669"/>
    <property type="project" value="UniProtKB-SubCell"/>
</dbReference>
<evidence type="ECO:0000256" key="4">
    <source>
        <dbReference type="ARBA" id="ARBA00023125"/>
    </source>
</evidence>
<comment type="subcellular location">
    <subcellularLocation>
        <location evidence="1">Nucleus</location>
    </subcellularLocation>
</comment>
<gene>
    <name evidence="11" type="ORF">CAUJ_LOCUS12931</name>
</gene>
<name>A0A8S1HQ11_9PELO</name>
<organism evidence="11 12">
    <name type="scientific">Caenorhabditis auriculariae</name>
    <dbReference type="NCBI Taxonomy" id="2777116"/>
    <lineage>
        <taxon>Eukaryota</taxon>
        <taxon>Metazoa</taxon>
        <taxon>Ecdysozoa</taxon>
        <taxon>Nematoda</taxon>
        <taxon>Chromadorea</taxon>
        <taxon>Rhabditida</taxon>
        <taxon>Rhabditina</taxon>
        <taxon>Rhabditomorpha</taxon>
        <taxon>Rhabditoidea</taxon>
        <taxon>Rhabditidae</taxon>
        <taxon>Peloderinae</taxon>
        <taxon>Caenorhabditis</taxon>
    </lineage>
</organism>
<feature type="region of interest" description="Disordered" evidence="8">
    <location>
        <begin position="1269"/>
        <end position="1301"/>
    </location>
</feature>
<evidence type="ECO:0000256" key="7">
    <source>
        <dbReference type="ARBA" id="ARBA00023242"/>
    </source>
</evidence>
<keyword evidence="2" id="KW-0235">DNA replication</keyword>
<dbReference type="GO" id="GO:0000981">
    <property type="term" value="F:DNA-binding transcription factor activity, RNA polymerase II-specific"/>
    <property type="evidence" value="ECO:0007669"/>
    <property type="project" value="TreeGrafter"/>
</dbReference>
<dbReference type="InterPro" id="IPR036578">
    <property type="entry name" value="SMAD_MH1_sf"/>
</dbReference>
<evidence type="ECO:0000256" key="3">
    <source>
        <dbReference type="ARBA" id="ARBA00023015"/>
    </source>
</evidence>
<dbReference type="GO" id="GO:0006260">
    <property type="term" value="P:DNA replication"/>
    <property type="evidence" value="ECO:0007669"/>
    <property type="project" value="UniProtKB-KW"/>
</dbReference>
<dbReference type="Pfam" id="PF03165">
    <property type="entry name" value="MH1"/>
    <property type="match status" value="1"/>
</dbReference>
<feature type="region of interest" description="Disordered" evidence="8">
    <location>
        <begin position="661"/>
        <end position="703"/>
    </location>
</feature>
<dbReference type="GO" id="GO:0051239">
    <property type="term" value="P:regulation of multicellular organismal process"/>
    <property type="evidence" value="ECO:0007669"/>
    <property type="project" value="UniProtKB-ARBA"/>
</dbReference>
<dbReference type="InterPro" id="IPR003619">
    <property type="entry name" value="MAD_homology1_Dwarfin-type"/>
</dbReference>
<feature type="transmembrane region" description="Helical" evidence="9">
    <location>
        <begin position="368"/>
        <end position="390"/>
    </location>
</feature>
<keyword evidence="9" id="KW-0812">Transmembrane</keyword>
<dbReference type="SUPFAM" id="SSF56366">
    <property type="entry name" value="SMAD MH1 domain"/>
    <property type="match status" value="1"/>
</dbReference>
<dbReference type="GO" id="GO:0000978">
    <property type="term" value="F:RNA polymerase II cis-regulatory region sequence-specific DNA binding"/>
    <property type="evidence" value="ECO:0007669"/>
    <property type="project" value="TreeGrafter"/>
</dbReference>
<keyword evidence="7" id="KW-0539">Nucleus</keyword>
<feature type="transmembrane region" description="Helical" evidence="9">
    <location>
        <begin position="295"/>
        <end position="317"/>
    </location>
</feature>
<comment type="caution">
    <text evidence="11">The sequence shown here is derived from an EMBL/GenBank/DDBJ whole genome shotgun (WGS) entry which is preliminary data.</text>
</comment>
<dbReference type="SMART" id="SM00523">
    <property type="entry name" value="DWA"/>
    <property type="match status" value="1"/>
</dbReference>
<keyword evidence="6" id="KW-0804">Transcription</keyword>
<evidence type="ECO:0000313" key="11">
    <source>
        <dbReference type="EMBL" id="CAD6197020.1"/>
    </source>
</evidence>
<feature type="transmembrane region" description="Helical" evidence="9">
    <location>
        <begin position="241"/>
        <end position="262"/>
    </location>
</feature>
<dbReference type="InterPro" id="IPR020604">
    <property type="entry name" value="CTF/NFI_DNA-bd-dom"/>
</dbReference>
<feature type="compositionally biased region" description="Polar residues" evidence="8">
    <location>
        <begin position="1286"/>
        <end position="1301"/>
    </location>
</feature>
<dbReference type="InterPro" id="IPR000647">
    <property type="entry name" value="CTF/NFI"/>
</dbReference>
<dbReference type="PANTHER" id="PTHR11492:SF8">
    <property type="entry name" value="NUCLEAR FACTOR I, ISOFORM B"/>
    <property type="match status" value="1"/>
</dbReference>
<evidence type="ECO:0000259" key="10">
    <source>
        <dbReference type="PROSITE" id="PS51080"/>
    </source>
</evidence>
<evidence type="ECO:0000256" key="9">
    <source>
        <dbReference type="SAM" id="Phobius"/>
    </source>
</evidence>
<proteinExistence type="predicted"/>
<dbReference type="Proteomes" id="UP000835052">
    <property type="component" value="Unassembled WGS sequence"/>
</dbReference>
<feature type="region of interest" description="Disordered" evidence="8">
    <location>
        <begin position="1210"/>
        <end position="1236"/>
    </location>
</feature>
<keyword evidence="12" id="KW-1185">Reference proteome</keyword>
<dbReference type="Pfam" id="PF10524">
    <property type="entry name" value="NfI_DNAbd_pre-N"/>
    <property type="match status" value="1"/>
</dbReference>
<feature type="domain" description="CTF/NF-I" evidence="10">
    <location>
        <begin position="469"/>
        <end position="662"/>
    </location>
</feature>
<keyword evidence="9" id="KW-1133">Transmembrane helix</keyword>
<evidence type="ECO:0000256" key="2">
    <source>
        <dbReference type="ARBA" id="ARBA00022705"/>
    </source>
</evidence>
<evidence type="ECO:0000256" key="6">
    <source>
        <dbReference type="ARBA" id="ARBA00023163"/>
    </source>
</evidence>
<evidence type="ECO:0000313" key="12">
    <source>
        <dbReference type="Proteomes" id="UP000835052"/>
    </source>
</evidence>
<dbReference type="EMBL" id="CAJGYM010000083">
    <property type="protein sequence ID" value="CAD6197020.1"/>
    <property type="molecule type" value="Genomic_DNA"/>
</dbReference>
<feature type="transmembrane region" description="Helical" evidence="9">
    <location>
        <begin position="268"/>
        <end position="288"/>
    </location>
</feature>
<protein>
    <recommendedName>
        <fullName evidence="10">CTF/NF-I domain-containing protein</fullName>
    </recommendedName>
</protein>
<feature type="region of interest" description="Disordered" evidence="8">
    <location>
        <begin position="806"/>
        <end position="840"/>
    </location>
</feature>
<feature type="region of interest" description="Disordered" evidence="8">
    <location>
        <begin position="442"/>
        <end position="467"/>
    </location>
</feature>
<dbReference type="PANTHER" id="PTHR11492">
    <property type="entry name" value="NUCLEAR FACTOR I"/>
    <property type="match status" value="1"/>
</dbReference>
<accession>A0A8S1HQ11</accession>
<keyword evidence="3" id="KW-0805">Transcription regulation</keyword>
<evidence type="ECO:0000256" key="8">
    <source>
        <dbReference type="SAM" id="MobiDB-lite"/>
    </source>
</evidence>
<sequence length="1301" mass="143434">MNFRKQSKRLFNDDMSTTSSRESSVYDYVYDSGYQDLCEMPAPIEVAPIHEQKLGRSPSVEKPTIMINNFVVHSSHHEIGNVYPSSTPFSIYGSLEKTELRTEDDDIENDKYLQMLDHWAKCYRYAFASAAPVDAALPLALAIPITKSKTSSYLDANSLLDQSKVEEQNLSNHYLCRTCKSKFTKHRNTRLSIADKEPRSSLERHFPASEMAPNGSPSQGYYRDADSIFGLRYKIAFRTMMVFESILGKLLLVIAICSIIYADNWFPIFVNFAFLFFLISSMFCFNLCHTKRNAVFVLPMLSYEIVTIFWSLIWLYASLNAVSTGYLWSLEWLGGPRSSRVPTSHNILDANYANPNETHPETQKAIKFGFIIAVASCLVIALKLCAFTIAKRVFMEIRKRQLQEHEKSKRVRSTTDSEISNLGGVSPRRLPAECHKMDQSLQIDVNGSPSPGARDQEQLSMPPPSADWNNQYSPRDMDEFHPFVENLLPYVKDFSYVWFHLQAQKRRYFKRHDKRMSMEEEKRVKNELMVERTEVKQKWAARLLGKLRKDIQPHFRDDFLYSVTGQKPATCVLSNPDQKGKMRRIDCLRQADKVWRLDLVMVILFKGIPLESTDGERLEKCGGCKQPHLCVNPYHISISVRELDLFLANFIRTSDPDTTPACRRRVGYKDEEETEDSLSGEVERRPRNNGSLSRSENTEGEGESIWGTGVFSAYELKMLTTIVFGADSVGTFLRSAVAQSGGLRVPKQEVEASWLELSNGSSPTLSPPASAMAAIQALDNDSERVVGNKMINGESPTPQVGAMITVGDNGTINGDKEEPLEKRSRHASHDSANSSTNEEVRRIVETANGPPNAWAPVRAVASHSQLNYDTRRRLPGTTQNTRFVKVIPTGSNSMTGMTNGGNVGGTSMRRLTVGGHGDVGVLIVDQRGGQTSAQTISSALNDLATKTTPTQQAISQSHAPLVSSRKRLHPLNNNNLSGAGTAMFPQQGSPNRPLAALPTGFAAVAEVSPPQPTITQLRRGQDGSGGSYMASPTKFTNASGDTISFSKVLSQLEERKQREQLQQHQIQHVNVLLGSASEYDVLAQPVRTFTTKPTNNPKLVAPKPINPILNMCKTDLSFQVQQVISACNSAVSSPLTTPRVTPLPRHLIDEESQSLFNAAIINGNSNDGLLTNTFLQYLNDSASRSPLGISNGVGTPSLAALTMGAGSTLPPVTAPATTRPDSAASNSSNSMAGVMSLSAPPTTALTVSQTPTATSPIVDSSNIEQMLRDSMPDSTSNAGLPPAANLSIQKSAPTDFKSMTN</sequence>
<evidence type="ECO:0000256" key="5">
    <source>
        <dbReference type="ARBA" id="ARBA00023159"/>
    </source>
</evidence>
<dbReference type="PROSITE" id="PS51080">
    <property type="entry name" value="CTF_NFI_2"/>
    <property type="match status" value="1"/>
</dbReference>
<reference evidence="11" key="1">
    <citation type="submission" date="2020-10" db="EMBL/GenBank/DDBJ databases">
        <authorList>
            <person name="Kikuchi T."/>
        </authorList>
    </citation>
    <scope>NUCLEOTIDE SEQUENCE</scope>
    <source>
        <strain evidence="11">NKZ352</strain>
    </source>
</reference>
<keyword evidence="9" id="KW-0472">Membrane</keyword>
<feature type="region of interest" description="Disordered" evidence="8">
    <location>
        <begin position="405"/>
        <end position="428"/>
    </location>
</feature>
<dbReference type="InterPro" id="IPR019548">
    <property type="entry name" value="CTF/NFI_DNA-bd_N"/>
</dbReference>
<keyword evidence="5" id="KW-0010">Activator</keyword>